<feature type="compositionally biased region" description="Polar residues" evidence="1">
    <location>
        <begin position="372"/>
        <end position="383"/>
    </location>
</feature>
<organism evidence="2 3">
    <name type="scientific">Solanum tuberosum</name>
    <name type="common">Potato</name>
    <dbReference type="NCBI Taxonomy" id="4113"/>
    <lineage>
        <taxon>Eukaryota</taxon>
        <taxon>Viridiplantae</taxon>
        <taxon>Streptophyta</taxon>
        <taxon>Embryophyta</taxon>
        <taxon>Tracheophyta</taxon>
        <taxon>Spermatophyta</taxon>
        <taxon>Magnoliopsida</taxon>
        <taxon>eudicotyledons</taxon>
        <taxon>Gunneridae</taxon>
        <taxon>Pentapetalae</taxon>
        <taxon>asterids</taxon>
        <taxon>lamiids</taxon>
        <taxon>Solanales</taxon>
        <taxon>Solanaceae</taxon>
        <taxon>Solanoideae</taxon>
        <taxon>Solaneae</taxon>
        <taxon>Solanum</taxon>
    </lineage>
</organism>
<accession>M1CST3</accession>
<dbReference type="PANTHER" id="PTHR31286">
    <property type="entry name" value="GLYCINE-RICH CELL WALL STRUCTURAL PROTEIN 1.8-LIKE"/>
    <property type="match status" value="1"/>
</dbReference>
<dbReference type="Proteomes" id="UP000011115">
    <property type="component" value="Unassembled WGS sequence"/>
</dbReference>
<dbReference type="eggNOG" id="ENOG502T1CR">
    <property type="taxonomic scope" value="Eukaryota"/>
</dbReference>
<sequence>MATGQPLSAGPVLELYNDSAFPILRHTKAAPSNDGKSHGNLNDGNNFVPVYANMLKSDKEKNTIMPAVEPILVKQVSYNNGVPRIVWTEKEVDRMNIIENLQYAVVGSFRMVGLIWMNCAYKFLSNAMLRGIVKSGYYEKDILIRFTREEDFINMMSKPAYYILSKDGYSYMMRPLIYDAKFNAEEETTQAMAWISFPKLRPTLFVKESIFSLASVVGKPLLLDVATINKTRPSCARVKVQVDLLADLPKVIELEVRNEDTDTSRVEKVKIQYDLLPKYCQTCKLQGHAEMECRVLHPELKVAVDEEEERQDTIDSLEATGTPVIRVGKQLKKWHPTNKFISRKKQSEHQKDDTAMRIGNSFAALNDEDANSEQQSDNLSTNGRVKGIEKTNHTLIDDNFHQHASSKEWVTEVFAQQEKQTNNNNNSMDIKVKEYSGQMVEECGTLVQNVVQQIDRGAVVVYDAVVKAVTGVGTACDDAPASDRNSEQLGEEQTEDTSNMLEGEMKAIVSV</sequence>
<evidence type="ECO:0000256" key="1">
    <source>
        <dbReference type="SAM" id="MobiDB-lite"/>
    </source>
</evidence>
<evidence type="ECO:0000313" key="3">
    <source>
        <dbReference type="Proteomes" id="UP000011115"/>
    </source>
</evidence>
<dbReference type="EnsemblPlants" id="PGSC0003DMT400073876">
    <property type="protein sequence ID" value="PGSC0003DMT400073876"/>
    <property type="gene ID" value="PGSC0003DMG400028706"/>
</dbReference>
<dbReference type="InParanoid" id="M1CST3"/>
<reference evidence="2" key="2">
    <citation type="submission" date="2015-06" db="UniProtKB">
        <authorList>
            <consortium name="EnsemblPlants"/>
        </authorList>
    </citation>
    <scope>IDENTIFICATION</scope>
    <source>
        <strain evidence="2">DM1-3 516 R44</strain>
    </source>
</reference>
<dbReference type="HOGENOM" id="CLU_533638_0_0_1"/>
<dbReference type="AlphaFoldDB" id="M1CST3"/>
<feature type="region of interest" description="Disordered" evidence="1">
    <location>
        <begin position="478"/>
        <end position="499"/>
    </location>
</feature>
<dbReference type="InterPro" id="IPR040256">
    <property type="entry name" value="At4g02000-like"/>
</dbReference>
<dbReference type="Gramene" id="PGSC0003DMT400073876">
    <property type="protein sequence ID" value="PGSC0003DMT400073876"/>
    <property type="gene ID" value="PGSC0003DMG400028706"/>
</dbReference>
<dbReference type="PANTHER" id="PTHR31286:SF79">
    <property type="entry name" value="N-6 ADENINE-SPECIFIC DNA METHYLASE"/>
    <property type="match status" value="1"/>
</dbReference>
<reference evidence="3" key="1">
    <citation type="journal article" date="2011" name="Nature">
        <title>Genome sequence and analysis of the tuber crop potato.</title>
        <authorList>
            <consortium name="The Potato Genome Sequencing Consortium"/>
        </authorList>
    </citation>
    <scope>NUCLEOTIDE SEQUENCE [LARGE SCALE GENOMIC DNA]</scope>
    <source>
        <strain evidence="3">cv. DM1-3 516 R44</strain>
    </source>
</reference>
<keyword evidence="3" id="KW-1185">Reference proteome</keyword>
<feature type="region of interest" description="Disordered" evidence="1">
    <location>
        <begin position="365"/>
        <end position="384"/>
    </location>
</feature>
<dbReference type="PaxDb" id="4113-PGSC0003DMT400073876"/>
<evidence type="ECO:0000313" key="2">
    <source>
        <dbReference type="EnsemblPlants" id="PGSC0003DMT400073876"/>
    </source>
</evidence>
<protein>
    <submittedName>
        <fullName evidence="2">Uncharacterized protein</fullName>
    </submittedName>
</protein>
<name>M1CST3_SOLTU</name>
<proteinExistence type="predicted"/>